<protein>
    <recommendedName>
        <fullName evidence="4">DEUBAD domain-containing protein</fullName>
    </recommendedName>
</protein>
<dbReference type="PANTHER" id="PTHR13052:SF2">
    <property type="entry name" value="NUCLEAR FACTOR KAPPA-B-BINDING PROTEIN"/>
    <property type="match status" value="1"/>
</dbReference>
<gene>
    <name evidence="5" type="ORF">Sradi_4270300</name>
</gene>
<dbReference type="EMBL" id="JACGWJ010000018">
    <property type="protein sequence ID" value="KAL0351211.1"/>
    <property type="molecule type" value="Genomic_DNA"/>
</dbReference>
<feature type="domain" description="DEUBAD" evidence="4">
    <location>
        <begin position="90"/>
        <end position="201"/>
    </location>
</feature>
<dbReference type="InterPro" id="IPR024867">
    <property type="entry name" value="NFRKB"/>
</dbReference>
<feature type="region of interest" description="Disordered" evidence="3">
    <location>
        <begin position="515"/>
        <end position="576"/>
    </location>
</feature>
<sequence length="926" mass="104598">MAADQRKKRVNAASLVGCTSREQYRVNRKRLQVQQHGLDMRPNISLEWDNKRKSVVSKREQIGIRRRHLIPCIEPGPHAHNILADVFSVPEEIFELENLSKVLSYEVWQNHLSGSERSFLSQFLPKEPEADTIVRDLLAGDNFHFGNPFVKWGASLCFGELHPDYVLHEEQSLRASKKAYYLDLQKYHNDMIESLQTWKERWASCQDAEVDIMHNMWSSGKHAERSMPPSETRFDVNEEYIIATPESCSWANSEIAYSSDNQNLGMVLGESQRRKDYLNKISDNSSSGLKVTAGSKKGEKPQKRNIHNGDGTKYMSYIKVSKEQHERVKSSMKHAGNSIQPRSLNNVLGSIEALNVQPFERFEEEERKKLHEHWLKLATKDIPAGFANGRKSQLQRKELALALGEEIGKKLEHQEAALHEEKEGSPNRQTELSDDSEEEIPPSSTFEGVERELSDDSLEEQRDHDEAIHEMTTGIENDKDTKSDYAFEERMHDDTEMIEAEDAPRHVFIRDHNQKQIASVDNSPRNTMITPSSPGFLQHQQQISSFNSNPHTNSAEMECDNAGSKTDEDPPTVSEYPGNMNHVDIPVSQGDSLPSASDVWPAGDVHGSYYQSTAINAGYASAQELSIGHPQFIQDQTVRILDMQTQRQDKDAGKNMLHRQPDDISFFSSYSNQDRGELLQSLFKGQGNLSYHNQQKQSGIEFQPAHDLMMEAGQFPGHFREQVHPPLSLDVRQKRINDLYMHQNIQESIYSGSRFAMPRQDHLPVNIHDWATVNTVRMPVPPQSQSHLNSGELSQSWYTGENGTRDGWPSFEVAVGVNHSLSSGSNSDQTLFSVLSECSELRPRASYDSMGSTERMVEAGNYSGIGGGIPSSSNFLQQSPNPLNYLSGHEAAAGIKINNLGWTGMPQQNSGIQESMGKPFLRSWNQ</sequence>
<dbReference type="CDD" id="cd21865">
    <property type="entry name" value="DEUBAD_NFRKB"/>
    <property type="match status" value="1"/>
</dbReference>
<feature type="compositionally biased region" description="Polar residues" evidence="3">
    <location>
        <begin position="515"/>
        <end position="555"/>
    </location>
</feature>
<reference evidence="5" key="1">
    <citation type="submission" date="2020-06" db="EMBL/GenBank/DDBJ databases">
        <authorList>
            <person name="Li T."/>
            <person name="Hu X."/>
            <person name="Zhang T."/>
            <person name="Song X."/>
            <person name="Zhang H."/>
            <person name="Dai N."/>
            <person name="Sheng W."/>
            <person name="Hou X."/>
            <person name="Wei L."/>
        </authorList>
    </citation>
    <scope>NUCLEOTIDE SEQUENCE</scope>
    <source>
        <strain evidence="5">G02</strain>
        <tissue evidence="5">Leaf</tissue>
    </source>
</reference>
<dbReference type="InterPro" id="IPR044867">
    <property type="entry name" value="DEUBAD_dom"/>
</dbReference>
<dbReference type="PANTHER" id="PTHR13052">
    <property type="entry name" value="NFRKB-RELATED"/>
    <property type="match status" value="1"/>
</dbReference>
<reference evidence="5" key="2">
    <citation type="journal article" date="2024" name="Plant">
        <title>Genomic evolution and insights into agronomic trait innovations of Sesamum species.</title>
        <authorList>
            <person name="Miao H."/>
            <person name="Wang L."/>
            <person name="Qu L."/>
            <person name="Liu H."/>
            <person name="Sun Y."/>
            <person name="Le M."/>
            <person name="Wang Q."/>
            <person name="Wei S."/>
            <person name="Zheng Y."/>
            <person name="Lin W."/>
            <person name="Duan Y."/>
            <person name="Cao H."/>
            <person name="Xiong S."/>
            <person name="Wang X."/>
            <person name="Wei L."/>
            <person name="Li C."/>
            <person name="Ma Q."/>
            <person name="Ju M."/>
            <person name="Zhao R."/>
            <person name="Li G."/>
            <person name="Mu C."/>
            <person name="Tian Q."/>
            <person name="Mei H."/>
            <person name="Zhang T."/>
            <person name="Gao T."/>
            <person name="Zhang H."/>
        </authorList>
    </citation>
    <scope>NUCLEOTIDE SEQUENCE</scope>
    <source>
        <strain evidence="5">G02</strain>
    </source>
</reference>
<evidence type="ECO:0000256" key="1">
    <source>
        <dbReference type="ARBA" id="ARBA00004123"/>
    </source>
</evidence>
<dbReference type="AlphaFoldDB" id="A0AAW2P6Y0"/>
<evidence type="ECO:0000313" key="5">
    <source>
        <dbReference type="EMBL" id="KAL0351211.1"/>
    </source>
</evidence>
<proteinExistence type="predicted"/>
<name>A0AAW2P6Y0_SESRA</name>
<accession>A0AAW2P6Y0</accession>
<comment type="subcellular location">
    <subcellularLocation>
        <location evidence="1">Nucleus</location>
    </subcellularLocation>
</comment>
<feature type="region of interest" description="Disordered" evidence="3">
    <location>
        <begin position="288"/>
        <end position="311"/>
    </location>
</feature>
<feature type="region of interest" description="Disordered" evidence="3">
    <location>
        <begin position="417"/>
        <end position="462"/>
    </location>
</feature>
<comment type="caution">
    <text evidence="5">The sequence shown here is derived from an EMBL/GenBank/DDBJ whole genome shotgun (WGS) entry which is preliminary data.</text>
</comment>
<evidence type="ECO:0000256" key="2">
    <source>
        <dbReference type="ARBA" id="ARBA00023242"/>
    </source>
</evidence>
<dbReference type="PROSITE" id="PS51916">
    <property type="entry name" value="DEUBAD"/>
    <property type="match status" value="1"/>
</dbReference>
<organism evidence="5">
    <name type="scientific">Sesamum radiatum</name>
    <name type="common">Black benniseed</name>
    <dbReference type="NCBI Taxonomy" id="300843"/>
    <lineage>
        <taxon>Eukaryota</taxon>
        <taxon>Viridiplantae</taxon>
        <taxon>Streptophyta</taxon>
        <taxon>Embryophyta</taxon>
        <taxon>Tracheophyta</taxon>
        <taxon>Spermatophyta</taxon>
        <taxon>Magnoliopsida</taxon>
        <taxon>eudicotyledons</taxon>
        <taxon>Gunneridae</taxon>
        <taxon>Pentapetalae</taxon>
        <taxon>asterids</taxon>
        <taxon>lamiids</taxon>
        <taxon>Lamiales</taxon>
        <taxon>Pedaliaceae</taxon>
        <taxon>Sesamum</taxon>
    </lineage>
</organism>
<keyword evidence="2" id="KW-0539">Nucleus</keyword>
<evidence type="ECO:0000256" key="3">
    <source>
        <dbReference type="SAM" id="MobiDB-lite"/>
    </source>
</evidence>
<dbReference type="GO" id="GO:0031011">
    <property type="term" value="C:Ino80 complex"/>
    <property type="evidence" value="ECO:0007669"/>
    <property type="project" value="InterPro"/>
</dbReference>
<evidence type="ECO:0000259" key="4">
    <source>
        <dbReference type="PROSITE" id="PS51916"/>
    </source>
</evidence>
<feature type="compositionally biased region" description="Basic and acidic residues" evidence="3">
    <location>
        <begin position="448"/>
        <end position="462"/>
    </location>
</feature>